<protein>
    <submittedName>
        <fullName evidence="1">Uncharacterized protein</fullName>
    </submittedName>
</protein>
<sequence length="192" mass="21042">MSPKAKDQGDRKAALVEKLSALAEGLRRGEDLPISRVTPLKSLCQDREAAAPFALSLLRMVGRDLRAKRRPRRYRMLVEQAAKVLQACLDKPSGALEGSLRSLLVEMDGERRQARPTNWGVFLIVVSNGLLRVAEACLKAVLDPARASSLLYGASVVYAELQGDGPGTGLRPSAATTIEEIARFWRDRYGIE</sequence>
<name>A0A518H6C1_9BACT</name>
<dbReference type="AlphaFoldDB" id="A0A518H6C1"/>
<proteinExistence type="predicted"/>
<reference evidence="1 2" key="1">
    <citation type="submission" date="2019-02" db="EMBL/GenBank/DDBJ databases">
        <title>Deep-cultivation of Planctomycetes and their phenomic and genomic characterization uncovers novel biology.</title>
        <authorList>
            <person name="Wiegand S."/>
            <person name="Jogler M."/>
            <person name="Boedeker C."/>
            <person name="Pinto D."/>
            <person name="Vollmers J."/>
            <person name="Rivas-Marin E."/>
            <person name="Kohn T."/>
            <person name="Peeters S.H."/>
            <person name="Heuer A."/>
            <person name="Rast P."/>
            <person name="Oberbeckmann S."/>
            <person name="Bunk B."/>
            <person name="Jeske O."/>
            <person name="Meyerdierks A."/>
            <person name="Storesund J.E."/>
            <person name="Kallscheuer N."/>
            <person name="Luecker S."/>
            <person name="Lage O.M."/>
            <person name="Pohl T."/>
            <person name="Merkel B.J."/>
            <person name="Hornburger P."/>
            <person name="Mueller R.-W."/>
            <person name="Bruemmer F."/>
            <person name="Labrenz M."/>
            <person name="Spormann A.M."/>
            <person name="Op den Camp H."/>
            <person name="Overmann J."/>
            <person name="Amann R."/>
            <person name="Jetten M.S.M."/>
            <person name="Mascher T."/>
            <person name="Medema M.H."/>
            <person name="Devos D.P."/>
            <person name="Kaster A.-K."/>
            <person name="Ovreas L."/>
            <person name="Rohde M."/>
            <person name="Galperin M.Y."/>
            <person name="Jogler C."/>
        </authorList>
    </citation>
    <scope>NUCLEOTIDE SEQUENCE [LARGE SCALE GENOMIC DNA]</scope>
    <source>
        <strain evidence="1 2">ElP</strain>
    </source>
</reference>
<evidence type="ECO:0000313" key="2">
    <source>
        <dbReference type="Proteomes" id="UP000317835"/>
    </source>
</evidence>
<dbReference type="Proteomes" id="UP000317835">
    <property type="component" value="Chromosome"/>
</dbReference>
<dbReference type="EMBL" id="CP036426">
    <property type="protein sequence ID" value="QDV36382.1"/>
    <property type="molecule type" value="Genomic_DNA"/>
</dbReference>
<evidence type="ECO:0000313" key="1">
    <source>
        <dbReference type="EMBL" id="QDV36382.1"/>
    </source>
</evidence>
<organism evidence="1 2">
    <name type="scientific">Tautonia plasticadhaerens</name>
    <dbReference type="NCBI Taxonomy" id="2527974"/>
    <lineage>
        <taxon>Bacteria</taxon>
        <taxon>Pseudomonadati</taxon>
        <taxon>Planctomycetota</taxon>
        <taxon>Planctomycetia</taxon>
        <taxon>Isosphaerales</taxon>
        <taxon>Isosphaeraceae</taxon>
        <taxon>Tautonia</taxon>
    </lineage>
</organism>
<dbReference type="OrthoDB" id="483002at2"/>
<dbReference type="RefSeq" id="WP_145272606.1">
    <property type="nucleotide sequence ID" value="NZ_CP036426.1"/>
</dbReference>
<dbReference type="KEGG" id="tpla:ElP_43050"/>
<keyword evidence="2" id="KW-1185">Reference proteome</keyword>
<accession>A0A518H6C1</accession>
<gene>
    <name evidence="1" type="ORF">ElP_43050</name>
</gene>